<protein>
    <submittedName>
        <fullName evidence="1">Uncharacterized protein</fullName>
    </submittedName>
</protein>
<gene>
    <name evidence="1" type="ORF">CO059_01750</name>
</gene>
<proteinExistence type="predicted"/>
<dbReference type="Proteomes" id="UP000228781">
    <property type="component" value="Unassembled WGS sequence"/>
</dbReference>
<evidence type="ECO:0000313" key="2">
    <source>
        <dbReference type="Proteomes" id="UP000228781"/>
    </source>
</evidence>
<comment type="caution">
    <text evidence="1">The sequence shown here is derived from an EMBL/GenBank/DDBJ whole genome shotgun (WGS) entry which is preliminary data.</text>
</comment>
<dbReference type="SUPFAM" id="SSF56300">
    <property type="entry name" value="Metallo-dependent phosphatases"/>
    <property type="match status" value="1"/>
</dbReference>
<dbReference type="EMBL" id="PFSK01000021">
    <property type="protein sequence ID" value="PJC22753.1"/>
    <property type="molecule type" value="Genomic_DNA"/>
</dbReference>
<evidence type="ECO:0000313" key="1">
    <source>
        <dbReference type="EMBL" id="PJC22753.1"/>
    </source>
</evidence>
<reference evidence="2" key="1">
    <citation type="submission" date="2017-09" db="EMBL/GenBank/DDBJ databases">
        <title>Depth-based differentiation of microbial function through sediment-hosted aquifers and enrichment of novel symbionts in the deep terrestrial subsurface.</title>
        <authorList>
            <person name="Probst A.J."/>
            <person name="Ladd B."/>
            <person name="Jarett J.K."/>
            <person name="Geller-Mcgrath D.E."/>
            <person name="Sieber C.M.K."/>
            <person name="Emerson J.B."/>
            <person name="Anantharaman K."/>
            <person name="Thomas B.C."/>
            <person name="Malmstrom R."/>
            <person name="Stieglmeier M."/>
            <person name="Klingl A."/>
            <person name="Woyke T."/>
            <person name="Ryan C.M."/>
            <person name="Banfield J.F."/>
        </authorList>
    </citation>
    <scope>NUCLEOTIDE SEQUENCE [LARGE SCALE GENOMIC DNA]</scope>
</reference>
<sequence>MGFRIYPEPQSTYINERGVKRVVCECGRDLRYTNYARHRRSFHETPKTLDLEVVKPKDPGDHLSAEERKVLDILTKGSTTVPDLEKLLDTSAQDIILYLDGLWVKGYKIRHDRTTKLVTLIQAPEEFAPLTIKLEKEPERPITGEINIGVLHGTVAGSKYAKWRSLTTAYEIFKKMEVSFVIHLGDWIAGIPTRERADEIIGELANPSQQADFVVECYPHAPVKTYGISGPRDLSILKKRKGFNPLKYISEQRRVSSEGGEQDIVYRGDLTATFWIRKLGIKKGILIKVQNIGERRAYAATYPLQGIVETIGGALPTVTPRELEYDALVVLTAAGGITDHIPEYNVRGRIHAYSVPTLQGITPWQERHFHRGAAPVLGASILRIRYDPNTWELLEDGIVFDTINLTDYQDEDNWKEDAFALAKGQNLELLPEETRVLTYLSERNATLGELSRLTIGGKGIGKKRGQAVIAHLKEVGYPILTPEDPEQRASNEYKLVPGVRKDFPPFDLTQIFAKETTVGIVSDPHYTSKWQLPSLVNLAFEYARKAGAKAILVPGDITDGVPGAGGGRNREKKTFIPEGRNQVNYTVKHLPSGKDFGEGILVVNGDHDLWSWDLAGWDPAEELALRRKDIRYLGDELEGQLSGFVEIDGLLFELLHMTGGVAYALSYGAQKRLEAEIRDAYTRSSKKILQALIIGGGHIANMMLYKGVVVVHGGGFQARTPDYMTPRGLTPWVGTMILTLTQDVKGRITKITTCYVNLAPLIKLPDRP</sequence>
<name>A0A2M8EJ35_UNCKA</name>
<dbReference type="AlphaFoldDB" id="A0A2M8EJ35"/>
<organism evidence="1 2">
    <name type="scientific">candidate division WWE3 bacterium CG_4_9_14_0_2_um_filter_48_10</name>
    <dbReference type="NCBI Taxonomy" id="1975078"/>
    <lineage>
        <taxon>Bacteria</taxon>
        <taxon>Katanobacteria</taxon>
    </lineage>
</organism>
<dbReference type="InterPro" id="IPR029052">
    <property type="entry name" value="Metallo-depent_PP-like"/>
</dbReference>
<accession>A0A2M8EJ35</accession>